<dbReference type="AlphaFoldDB" id="A0A8H5M494"/>
<feature type="region of interest" description="Disordered" evidence="2">
    <location>
        <begin position="209"/>
        <end position="245"/>
    </location>
</feature>
<dbReference type="EMBL" id="JAACJN010000063">
    <property type="protein sequence ID" value="KAF5380675.1"/>
    <property type="molecule type" value="Genomic_DNA"/>
</dbReference>
<dbReference type="InterPro" id="IPR000571">
    <property type="entry name" value="Znf_CCCH"/>
</dbReference>
<feature type="domain" description="C3H1-type" evidence="3">
    <location>
        <begin position="182"/>
        <end position="211"/>
    </location>
</feature>
<dbReference type="PROSITE" id="PS50103">
    <property type="entry name" value="ZF_C3H1"/>
    <property type="match status" value="1"/>
</dbReference>
<sequence>MRRVVALGMIQHVMSQPLVRPFIQHLYSIQHLNYALLILVDPAWINFASVPEGGYSLGSNNPPMYAPPVSVSPTTYPSSFWTYDSYPQFHPSPTEAPSMHYSEGTSSFITHQLRSSSVDSNSSVSSSLATPTNFPQIDQVQVVGEGQIQISKISLPSRPSAKAQAPGSNIRLKSQSSEKLKAYKTVQCKFFNKPPNFCSRGNQCTFIHTNPSIESGESPQEMELKDSGSPKKSLSPSLPNKPLTRIDARRQKGFYPVTWRVIGGGVLMGIHKPGLDMVSKAETQDSEGLDYSLMEEQSSEKFYPATSAPGGASNDRSRKRTISNPSPRNAAFAVGIFPAESP</sequence>
<reference evidence="4 5" key="1">
    <citation type="journal article" date="2020" name="ISME J.">
        <title>Uncovering the hidden diversity of litter-decomposition mechanisms in mushroom-forming fungi.</title>
        <authorList>
            <person name="Floudas D."/>
            <person name="Bentzer J."/>
            <person name="Ahren D."/>
            <person name="Johansson T."/>
            <person name="Persson P."/>
            <person name="Tunlid A."/>
        </authorList>
    </citation>
    <scope>NUCLEOTIDE SEQUENCE [LARGE SCALE GENOMIC DNA]</scope>
    <source>
        <strain evidence="4 5">CBS 406.79</strain>
    </source>
</reference>
<keyword evidence="5" id="KW-1185">Reference proteome</keyword>
<protein>
    <recommendedName>
        <fullName evidence="3">C3H1-type domain-containing protein</fullName>
    </recommendedName>
</protein>
<name>A0A8H5M494_9AGAR</name>
<feature type="compositionally biased region" description="Polar residues" evidence="2">
    <location>
        <begin position="209"/>
        <end position="218"/>
    </location>
</feature>
<gene>
    <name evidence="4" type="ORF">D9757_007069</name>
</gene>
<feature type="region of interest" description="Disordered" evidence="2">
    <location>
        <begin position="295"/>
        <end position="328"/>
    </location>
</feature>
<evidence type="ECO:0000256" key="2">
    <source>
        <dbReference type="SAM" id="MobiDB-lite"/>
    </source>
</evidence>
<organism evidence="4 5">
    <name type="scientific">Collybiopsis confluens</name>
    <dbReference type="NCBI Taxonomy" id="2823264"/>
    <lineage>
        <taxon>Eukaryota</taxon>
        <taxon>Fungi</taxon>
        <taxon>Dikarya</taxon>
        <taxon>Basidiomycota</taxon>
        <taxon>Agaricomycotina</taxon>
        <taxon>Agaricomycetes</taxon>
        <taxon>Agaricomycetidae</taxon>
        <taxon>Agaricales</taxon>
        <taxon>Marasmiineae</taxon>
        <taxon>Omphalotaceae</taxon>
        <taxon>Collybiopsis</taxon>
    </lineage>
</organism>
<feature type="compositionally biased region" description="Low complexity" evidence="2">
    <location>
        <begin position="230"/>
        <end position="243"/>
    </location>
</feature>
<feature type="zinc finger region" description="C3H1-type" evidence="1">
    <location>
        <begin position="182"/>
        <end position="211"/>
    </location>
</feature>
<keyword evidence="1" id="KW-0479">Metal-binding</keyword>
<keyword evidence="1" id="KW-0862">Zinc</keyword>
<dbReference type="GO" id="GO:0008270">
    <property type="term" value="F:zinc ion binding"/>
    <property type="evidence" value="ECO:0007669"/>
    <property type="project" value="UniProtKB-KW"/>
</dbReference>
<evidence type="ECO:0000259" key="3">
    <source>
        <dbReference type="PROSITE" id="PS50103"/>
    </source>
</evidence>
<accession>A0A8H5M494</accession>
<proteinExistence type="predicted"/>
<dbReference type="Gene3D" id="4.10.1000.10">
    <property type="entry name" value="Zinc finger, CCCH-type"/>
    <property type="match status" value="1"/>
</dbReference>
<evidence type="ECO:0000313" key="5">
    <source>
        <dbReference type="Proteomes" id="UP000518752"/>
    </source>
</evidence>
<keyword evidence="1" id="KW-0863">Zinc-finger</keyword>
<comment type="caution">
    <text evidence="4">The sequence shown here is derived from an EMBL/GenBank/DDBJ whole genome shotgun (WGS) entry which is preliminary data.</text>
</comment>
<dbReference type="OrthoDB" id="411372at2759"/>
<evidence type="ECO:0000256" key="1">
    <source>
        <dbReference type="PROSITE-ProRule" id="PRU00723"/>
    </source>
</evidence>
<dbReference type="Proteomes" id="UP000518752">
    <property type="component" value="Unassembled WGS sequence"/>
</dbReference>
<evidence type="ECO:0000313" key="4">
    <source>
        <dbReference type="EMBL" id="KAF5380675.1"/>
    </source>
</evidence>